<sequence length="289" mass="32739">MSKFIASPSIFSSLKRPRATVDNSHQSTCSEYAIYLGTEDVPNRQGNELCYYAYLLITKLNEAGNRKVVTVKVCADHDGITARDKNHNVKISSSLDDLTYVWVHPQEPRILGIITTCKDQESSKPASKFTAFRMSSKAKKFAHRLQRVYCEYMDGLQAKLSSVSMPPNLWPVASSGDLQHLERQPGIVGCRSLNTDNSNSPKSVTFTWNSDLLLADKVMDDVPVPEFVERFRLKAHFPRGEFFNSYAHLSHRPMGARRSHSFIECAGNHEFDRVNRALHRNYPPTSNQQ</sequence>
<dbReference type="AlphaFoldDB" id="A0A5K3ESB9"/>
<name>A0A5K3ESB9_MESCO</name>
<organism evidence="1">
    <name type="scientific">Mesocestoides corti</name>
    <name type="common">Flatworm</name>
    <dbReference type="NCBI Taxonomy" id="53468"/>
    <lineage>
        <taxon>Eukaryota</taxon>
        <taxon>Metazoa</taxon>
        <taxon>Spiralia</taxon>
        <taxon>Lophotrochozoa</taxon>
        <taxon>Platyhelminthes</taxon>
        <taxon>Cestoda</taxon>
        <taxon>Eucestoda</taxon>
        <taxon>Cyclophyllidea</taxon>
        <taxon>Mesocestoididae</taxon>
        <taxon>Mesocestoides</taxon>
    </lineage>
</organism>
<protein>
    <submittedName>
        <fullName evidence="1">PID domain-containing protein</fullName>
    </submittedName>
</protein>
<dbReference type="InterPro" id="IPR011993">
    <property type="entry name" value="PH-like_dom_sf"/>
</dbReference>
<dbReference type="Gene3D" id="2.30.29.30">
    <property type="entry name" value="Pleckstrin-homology domain (PH domain)/Phosphotyrosine-binding domain (PTB)"/>
    <property type="match status" value="1"/>
</dbReference>
<reference evidence="1" key="1">
    <citation type="submission" date="2019-11" db="UniProtKB">
        <authorList>
            <consortium name="WormBaseParasite"/>
        </authorList>
    </citation>
    <scope>IDENTIFICATION</scope>
</reference>
<proteinExistence type="predicted"/>
<dbReference type="WBParaSite" id="MCU_002724-RA">
    <property type="protein sequence ID" value="MCU_002724-RA"/>
    <property type="gene ID" value="MCU_002724"/>
</dbReference>
<dbReference type="CDD" id="cd00934">
    <property type="entry name" value="PTB"/>
    <property type="match status" value="1"/>
</dbReference>
<dbReference type="SUPFAM" id="SSF50729">
    <property type="entry name" value="PH domain-like"/>
    <property type="match status" value="1"/>
</dbReference>
<evidence type="ECO:0000313" key="1">
    <source>
        <dbReference type="WBParaSite" id="MCU_002724-RA"/>
    </source>
</evidence>
<accession>A0A5K3ESB9</accession>